<proteinExistence type="predicted"/>
<dbReference type="Proteomes" id="UP000570361">
    <property type="component" value="Unassembled WGS sequence"/>
</dbReference>
<accession>A0A7W5FP88</accession>
<dbReference type="RefSeq" id="WP_183601813.1">
    <property type="nucleotide sequence ID" value="NZ_JACHXK010000009.1"/>
</dbReference>
<organism evidence="2 3">
    <name type="scientific">Paenibacillus phyllosphaerae</name>
    <dbReference type="NCBI Taxonomy" id="274593"/>
    <lineage>
        <taxon>Bacteria</taxon>
        <taxon>Bacillati</taxon>
        <taxon>Bacillota</taxon>
        <taxon>Bacilli</taxon>
        <taxon>Bacillales</taxon>
        <taxon>Paenibacillaceae</taxon>
        <taxon>Paenibacillus</taxon>
    </lineage>
</organism>
<gene>
    <name evidence="2" type="ORF">FHS18_004040</name>
</gene>
<feature type="region of interest" description="Disordered" evidence="1">
    <location>
        <begin position="101"/>
        <end position="135"/>
    </location>
</feature>
<evidence type="ECO:0000313" key="3">
    <source>
        <dbReference type="Proteomes" id="UP000570361"/>
    </source>
</evidence>
<evidence type="ECO:0000313" key="2">
    <source>
        <dbReference type="EMBL" id="MBB3111972.1"/>
    </source>
</evidence>
<name>A0A7W5FP88_9BACL</name>
<protein>
    <submittedName>
        <fullName evidence="2">Uncharacterized protein</fullName>
    </submittedName>
</protein>
<dbReference type="EMBL" id="JACHXK010000009">
    <property type="protein sequence ID" value="MBB3111972.1"/>
    <property type="molecule type" value="Genomic_DNA"/>
</dbReference>
<comment type="caution">
    <text evidence="2">The sequence shown here is derived from an EMBL/GenBank/DDBJ whole genome shotgun (WGS) entry which is preliminary data.</text>
</comment>
<dbReference type="AlphaFoldDB" id="A0A7W5FP88"/>
<reference evidence="2 3" key="1">
    <citation type="submission" date="2020-08" db="EMBL/GenBank/DDBJ databases">
        <title>Genomic Encyclopedia of Type Strains, Phase III (KMG-III): the genomes of soil and plant-associated and newly described type strains.</title>
        <authorList>
            <person name="Whitman W."/>
        </authorList>
    </citation>
    <scope>NUCLEOTIDE SEQUENCE [LARGE SCALE GENOMIC DNA]</scope>
    <source>
        <strain evidence="2 3">CECT 5862</strain>
    </source>
</reference>
<keyword evidence="3" id="KW-1185">Reference proteome</keyword>
<evidence type="ECO:0000256" key="1">
    <source>
        <dbReference type="SAM" id="MobiDB-lite"/>
    </source>
</evidence>
<sequence>MADRRMLSRSISISEKVNLLPDVFDMLLFTWMIPHTDDFGRLHGSPAKVRALIIPMLEKSNKDVERSLTTLHNEKLIQWYEVDGDQYIQVVNFEKHQTGLHKRTKSKIPENPQTSGKFPESPAQGKGIGIKGSEQNGIEENVNVREGNWGRIALNSNSYEDRILNLIKECQIKSYNQKDLDLLFSYIGENDIEVIEVAVKKASGKEHLSYAIKTLQGMIKDGKTKKEHVMQVPRNVTQITSKTRTGKFVGWIPEQLKGPEVSVEEHEELVNIAKKLDEKADVS</sequence>